<keyword evidence="1" id="KW-1133">Transmembrane helix</keyword>
<protein>
    <submittedName>
        <fullName evidence="2">Uncharacterized protein</fullName>
    </submittedName>
</protein>
<dbReference type="Proteomes" id="UP001059041">
    <property type="component" value="Linkage Group LG8"/>
</dbReference>
<dbReference type="Gene3D" id="3.10.130.10">
    <property type="entry name" value="Ribonuclease A-like domain"/>
    <property type="match status" value="1"/>
</dbReference>
<reference evidence="2" key="1">
    <citation type="submission" date="2021-02" db="EMBL/GenBank/DDBJ databases">
        <title>Comparative genomics reveals that relaxation of natural selection precedes convergent phenotypic evolution of cavefish.</title>
        <authorList>
            <person name="Peng Z."/>
        </authorList>
    </citation>
    <scope>NUCLEOTIDE SEQUENCE</scope>
    <source>
        <tissue evidence="2">Muscle</tissue>
    </source>
</reference>
<sequence>MTSSRIFTHTLFIQFRSKWSVHKVEVTNRIFTMISFLVLLASVLPLIHSLDKNPNPCMPAKYNNAYNVFLKRHIPDGAPHTLDQNAWQAFLRKINMCDRPTQSFFRANERRRVDNVCTKAGGKTLSGNLCISKEKFSFVTVRVDTAEGTCGIRNIRNESKHIILACEDIGDVCQPVHFEGNPKDEVPSNNQLDCGARSGTKPIALNVSMLLFTVVALICISKG</sequence>
<dbReference type="InterPro" id="IPR036816">
    <property type="entry name" value="RNaseA-like_dom_sf"/>
</dbReference>
<feature type="transmembrane region" description="Helical" evidence="1">
    <location>
        <begin position="26"/>
        <end position="47"/>
    </location>
</feature>
<evidence type="ECO:0000313" key="2">
    <source>
        <dbReference type="EMBL" id="KAI7806201.1"/>
    </source>
</evidence>
<comment type="caution">
    <text evidence="2">The sequence shown here is derived from an EMBL/GenBank/DDBJ whole genome shotgun (WGS) entry which is preliminary data.</text>
</comment>
<accession>A0A9W8C2C0</accession>
<keyword evidence="3" id="KW-1185">Reference proteome</keyword>
<evidence type="ECO:0000313" key="3">
    <source>
        <dbReference type="Proteomes" id="UP001059041"/>
    </source>
</evidence>
<dbReference type="AlphaFoldDB" id="A0A9W8C2C0"/>
<evidence type="ECO:0000256" key="1">
    <source>
        <dbReference type="SAM" id="Phobius"/>
    </source>
</evidence>
<keyword evidence="1" id="KW-0812">Transmembrane</keyword>
<organism evidence="2 3">
    <name type="scientific">Triplophysa rosa</name>
    <name type="common">Cave loach</name>
    <dbReference type="NCBI Taxonomy" id="992332"/>
    <lineage>
        <taxon>Eukaryota</taxon>
        <taxon>Metazoa</taxon>
        <taxon>Chordata</taxon>
        <taxon>Craniata</taxon>
        <taxon>Vertebrata</taxon>
        <taxon>Euteleostomi</taxon>
        <taxon>Actinopterygii</taxon>
        <taxon>Neopterygii</taxon>
        <taxon>Teleostei</taxon>
        <taxon>Ostariophysi</taxon>
        <taxon>Cypriniformes</taxon>
        <taxon>Nemacheilidae</taxon>
        <taxon>Triplophysa</taxon>
    </lineage>
</organism>
<dbReference type="EMBL" id="JAFHDT010000008">
    <property type="protein sequence ID" value="KAI7806201.1"/>
    <property type="molecule type" value="Genomic_DNA"/>
</dbReference>
<gene>
    <name evidence="2" type="ORF">IRJ41_002019</name>
</gene>
<name>A0A9W8C2C0_TRIRA</name>
<proteinExistence type="predicted"/>
<keyword evidence="1" id="KW-0472">Membrane</keyword>